<sequence length="440" mass="48008">MNSMGSVEDDSEEGVVGMNRSYSTQDVVSLDDGLAAYARYRELCQHHGMEPNSSAAICLYTGSSTLSVSRPIVELELIPIVELLGSGDANFVTELNLSGARLSSSAASLIAVLLSKQDSKLETLNLSRNSLREEGALKIVGALRKNESLKKLNLSSNKINPMGAFQISRMISSGFAPGLKELLVDNNNMEQRGVDVLSPVCEDRSILLSMDGNHVLAEILNGLTHGVGLIGSLVAGTGMIREAAANELHSGLLGSVVLFVFALCMMYSSSCLYHSFFRLGRVKRALRVMDHCCIFLLIASTYTPFLLRYIWSSHLYGSSMVGPIMFYLVWGFALAGIVMSSGVLRRTPSRNLRASLALCMGWIVVSSMKILWERMPSQCLLLIVLGGMFYTVGVPFYIKGREVSIYHVVWHLAIMFGASSHYAGILFYVVRNSGNAMITI</sequence>
<evidence type="ECO:0000256" key="1">
    <source>
        <dbReference type="ARBA" id="ARBA00004141"/>
    </source>
</evidence>
<accession>A0A7S1ETY3</accession>
<dbReference type="Pfam" id="PF13516">
    <property type="entry name" value="LRR_6"/>
    <property type="match status" value="2"/>
</dbReference>
<protein>
    <recommendedName>
        <fullName evidence="8">Hemolysin III</fullName>
    </recommendedName>
</protein>
<evidence type="ECO:0000256" key="6">
    <source>
        <dbReference type="SAM" id="Phobius"/>
    </source>
</evidence>
<dbReference type="AlphaFoldDB" id="A0A7S1ETY3"/>
<reference evidence="7" key="1">
    <citation type="submission" date="2021-01" db="EMBL/GenBank/DDBJ databases">
        <authorList>
            <person name="Corre E."/>
            <person name="Pelletier E."/>
            <person name="Niang G."/>
            <person name="Scheremetjew M."/>
            <person name="Finn R."/>
            <person name="Kale V."/>
            <person name="Holt S."/>
            <person name="Cochrane G."/>
            <person name="Meng A."/>
            <person name="Brown T."/>
            <person name="Cohen L."/>
        </authorList>
    </citation>
    <scope>NUCLEOTIDE SEQUENCE</scope>
    <source>
        <strain evidence="7">CCMP3278</strain>
    </source>
</reference>
<dbReference type="InterPro" id="IPR032675">
    <property type="entry name" value="LRR_dom_sf"/>
</dbReference>
<feature type="transmembrane region" description="Helical" evidence="6">
    <location>
        <begin position="379"/>
        <end position="398"/>
    </location>
</feature>
<dbReference type="Pfam" id="PF03006">
    <property type="entry name" value="HlyIII"/>
    <property type="match status" value="1"/>
</dbReference>
<dbReference type="GO" id="GO:0046872">
    <property type="term" value="F:metal ion binding"/>
    <property type="evidence" value="ECO:0007669"/>
    <property type="project" value="UniProtKB-KW"/>
</dbReference>
<dbReference type="InterPro" id="IPR004254">
    <property type="entry name" value="AdipoR/HlyIII-related"/>
</dbReference>
<feature type="transmembrane region" description="Helical" evidence="6">
    <location>
        <begin position="410"/>
        <end position="430"/>
    </location>
</feature>
<evidence type="ECO:0000313" key="7">
    <source>
        <dbReference type="EMBL" id="CAD8823623.1"/>
    </source>
</evidence>
<proteinExistence type="predicted"/>
<keyword evidence="4 6" id="KW-0472">Membrane</keyword>
<feature type="binding site" evidence="5">
    <location>
        <position position="407"/>
    </location>
    <ligand>
        <name>Zn(2+)</name>
        <dbReference type="ChEBI" id="CHEBI:29105"/>
    </ligand>
</feature>
<gene>
    <name evidence="7" type="ORF">TOLI1172_LOCUS8021</name>
</gene>
<evidence type="ECO:0000256" key="3">
    <source>
        <dbReference type="ARBA" id="ARBA00022989"/>
    </source>
</evidence>
<dbReference type="SMART" id="SM00368">
    <property type="entry name" value="LRR_RI"/>
    <property type="match status" value="3"/>
</dbReference>
<keyword evidence="5" id="KW-0862">Zinc</keyword>
<keyword evidence="2 6" id="KW-0812">Transmembrane</keyword>
<keyword evidence="3 6" id="KW-1133">Transmembrane helix</keyword>
<evidence type="ECO:0000256" key="4">
    <source>
        <dbReference type="ARBA" id="ARBA00023136"/>
    </source>
</evidence>
<feature type="transmembrane region" description="Helical" evidence="6">
    <location>
        <begin position="288"/>
        <end position="311"/>
    </location>
</feature>
<evidence type="ECO:0000256" key="5">
    <source>
        <dbReference type="PIRSR" id="PIRSR604254-1"/>
    </source>
</evidence>
<feature type="transmembrane region" description="Helical" evidence="6">
    <location>
        <begin position="252"/>
        <end position="276"/>
    </location>
</feature>
<dbReference type="SUPFAM" id="SSF52047">
    <property type="entry name" value="RNI-like"/>
    <property type="match status" value="1"/>
</dbReference>
<feature type="binding site" evidence="5">
    <location>
        <position position="411"/>
    </location>
    <ligand>
        <name>Zn(2+)</name>
        <dbReference type="ChEBI" id="CHEBI:29105"/>
    </ligand>
</feature>
<dbReference type="PANTHER" id="PTHR20855:SF3">
    <property type="entry name" value="LD03007P"/>
    <property type="match status" value="1"/>
</dbReference>
<dbReference type="Gene3D" id="3.80.10.10">
    <property type="entry name" value="Ribonuclease Inhibitor"/>
    <property type="match status" value="1"/>
</dbReference>
<feature type="transmembrane region" description="Helical" evidence="6">
    <location>
        <begin position="219"/>
        <end position="240"/>
    </location>
</feature>
<organism evidence="7">
    <name type="scientific">Timspurckia oligopyrenoides</name>
    <dbReference type="NCBI Taxonomy" id="708627"/>
    <lineage>
        <taxon>Eukaryota</taxon>
        <taxon>Rhodophyta</taxon>
        <taxon>Bangiophyceae</taxon>
        <taxon>Porphyridiales</taxon>
        <taxon>Porphyridiaceae</taxon>
        <taxon>Timspurckia</taxon>
    </lineage>
</organism>
<feature type="binding site" evidence="5">
    <location>
        <position position="274"/>
    </location>
    <ligand>
        <name>Zn(2+)</name>
        <dbReference type="ChEBI" id="CHEBI:29105"/>
    </ligand>
</feature>
<comment type="subcellular location">
    <subcellularLocation>
        <location evidence="1">Membrane</location>
        <topology evidence="1">Multi-pass membrane protein</topology>
    </subcellularLocation>
</comment>
<feature type="transmembrane region" description="Helical" evidence="6">
    <location>
        <begin position="323"/>
        <end position="342"/>
    </location>
</feature>
<dbReference type="GO" id="GO:0016020">
    <property type="term" value="C:membrane"/>
    <property type="evidence" value="ECO:0007669"/>
    <property type="project" value="UniProtKB-SubCell"/>
</dbReference>
<evidence type="ECO:0000256" key="2">
    <source>
        <dbReference type="ARBA" id="ARBA00022692"/>
    </source>
</evidence>
<keyword evidence="5" id="KW-0479">Metal-binding</keyword>
<dbReference type="EMBL" id="HBFP01011125">
    <property type="protein sequence ID" value="CAD8823623.1"/>
    <property type="molecule type" value="Transcribed_RNA"/>
</dbReference>
<dbReference type="InterPro" id="IPR001611">
    <property type="entry name" value="Leu-rich_rpt"/>
</dbReference>
<name>A0A7S1ETY3_9RHOD</name>
<evidence type="ECO:0008006" key="8">
    <source>
        <dbReference type="Google" id="ProtNLM"/>
    </source>
</evidence>
<dbReference type="PANTHER" id="PTHR20855">
    <property type="entry name" value="ADIPOR/PROGESTIN RECEPTOR-RELATED"/>
    <property type="match status" value="1"/>
</dbReference>